<dbReference type="InterPro" id="IPR011037">
    <property type="entry name" value="Pyrv_Knase-like_insert_dom_sf"/>
</dbReference>
<dbReference type="PANTHER" id="PTHR36930:SF1">
    <property type="entry name" value="MOSC DOMAIN-CONTAINING PROTEIN"/>
    <property type="match status" value="1"/>
</dbReference>
<evidence type="ECO:0000313" key="2">
    <source>
        <dbReference type="EMBL" id="MCK7611599.1"/>
    </source>
</evidence>
<dbReference type="RefSeq" id="WP_248151818.1">
    <property type="nucleotide sequence ID" value="NZ_JALNMJ010000003.1"/>
</dbReference>
<sequence length="204" mass="22577">MDQLAQLPDDLRVTRKFKVTGKVEGVYQTPAPEDFQTQAVETLALGFEGIAGDRHAGFTRLSGGREPWYPRGTEMCNERQISILSLEELSLIAARMEIAELKPEWIGGNIALVGIPNLTWVPPRTRLVFEGGVVLRVDGDNAPCRFAGAAIAEHYPDRDGLDLLFPQKAKRLRGLVGYVEKPGSIAPGETVTAHIPEQWIYERI</sequence>
<keyword evidence="3" id="KW-1185">Reference proteome</keyword>
<proteinExistence type="predicted"/>
<name>A0ABT0GQA6_9HYPH</name>
<dbReference type="Gene3D" id="2.40.33.20">
    <property type="entry name" value="PK beta-barrel domain-like"/>
    <property type="match status" value="1"/>
</dbReference>
<protein>
    <submittedName>
        <fullName evidence="2">Molybdenum cofactor sulfurase</fullName>
    </submittedName>
</protein>
<dbReference type="PROSITE" id="PS51340">
    <property type="entry name" value="MOSC"/>
    <property type="match status" value="1"/>
</dbReference>
<accession>A0ABT0GQA6</accession>
<organism evidence="2 3">
    <name type="scientific">Roseibium sediminicola</name>
    <dbReference type="NCBI Taxonomy" id="2933272"/>
    <lineage>
        <taxon>Bacteria</taxon>
        <taxon>Pseudomonadati</taxon>
        <taxon>Pseudomonadota</taxon>
        <taxon>Alphaproteobacteria</taxon>
        <taxon>Hyphomicrobiales</taxon>
        <taxon>Stappiaceae</taxon>
        <taxon>Roseibium</taxon>
    </lineage>
</organism>
<dbReference type="EMBL" id="JALNMJ010000003">
    <property type="protein sequence ID" value="MCK7611599.1"/>
    <property type="molecule type" value="Genomic_DNA"/>
</dbReference>
<feature type="domain" description="MOSC" evidence="1">
    <location>
        <begin position="37"/>
        <end position="194"/>
    </location>
</feature>
<evidence type="ECO:0000313" key="3">
    <source>
        <dbReference type="Proteomes" id="UP001431221"/>
    </source>
</evidence>
<dbReference type="Proteomes" id="UP001431221">
    <property type="component" value="Unassembled WGS sequence"/>
</dbReference>
<comment type="caution">
    <text evidence="2">The sequence shown here is derived from an EMBL/GenBank/DDBJ whole genome shotgun (WGS) entry which is preliminary data.</text>
</comment>
<gene>
    <name evidence="2" type="ORF">M0H32_05465</name>
</gene>
<dbReference type="InterPro" id="IPR005302">
    <property type="entry name" value="MoCF_Sase_C"/>
</dbReference>
<evidence type="ECO:0000259" key="1">
    <source>
        <dbReference type="PROSITE" id="PS51340"/>
    </source>
</evidence>
<dbReference type="InterPro" id="IPR052716">
    <property type="entry name" value="MOSC_domain"/>
</dbReference>
<reference evidence="2" key="1">
    <citation type="submission" date="2022-04" db="EMBL/GenBank/DDBJ databases">
        <title>Roseibium sp. CAU 1639 isolated from mud.</title>
        <authorList>
            <person name="Kim W."/>
        </authorList>
    </citation>
    <scope>NUCLEOTIDE SEQUENCE</scope>
    <source>
        <strain evidence="2">CAU 1639</strain>
    </source>
</reference>
<dbReference type="SUPFAM" id="SSF50800">
    <property type="entry name" value="PK beta-barrel domain-like"/>
    <property type="match status" value="1"/>
</dbReference>
<dbReference type="PANTHER" id="PTHR36930">
    <property type="entry name" value="METAL-SULFUR CLUSTER BIOSYNTHESIS PROTEINS YUAD-RELATED"/>
    <property type="match status" value="1"/>
</dbReference>
<dbReference type="Pfam" id="PF03473">
    <property type="entry name" value="MOSC"/>
    <property type="match status" value="1"/>
</dbReference>